<dbReference type="InterPro" id="IPR013762">
    <property type="entry name" value="Integrase-like_cat_sf"/>
</dbReference>
<gene>
    <name evidence="7" type="ORF">LCGC14_1344240</name>
</gene>
<evidence type="ECO:0000256" key="2">
    <source>
        <dbReference type="ARBA" id="ARBA00022908"/>
    </source>
</evidence>
<keyword evidence="4" id="KW-0233">DNA recombination</keyword>
<evidence type="ECO:0000256" key="1">
    <source>
        <dbReference type="ARBA" id="ARBA00008857"/>
    </source>
</evidence>
<dbReference type="EMBL" id="LAZR01008250">
    <property type="protein sequence ID" value="KKM79996.1"/>
    <property type="molecule type" value="Genomic_DNA"/>
</dbReference>
<dbReference type="Gene3D" id="1.10.443.10">
    <property type="entry name" value="Intergrase catalytic core"/>
    <property type="match status" value="1"/>
</dbReference>
<dbReference type="InterPro" id="IPR004107">
    <property type="entry name" value="Integrase_SAM-like_N"/>
</dbReference>
<dbReference type="InterPro" id="IPR010998">
    <property type="entry name" value="Integrase_recombinase_N"/>
</dbReference>
<accession>A0A0F9KZ03</accession>
<dbReference type="Pfam" id="PF14659">
    <property type="entry name" value="Phage_int_SAM_3"/>
    <property type="match status" value="1"/>
</dbReference>
<dbReference type="Gene3D" id="1.10.150.130">
    <property type="match status" value="1"/>
</dbReference>
<evidence type="ECO:0000259" key="5">
    <source>
        <dbReference type="PROSITE" id="PS51898"/>
    </source>
</evidence>
<organism evidence="7">
    <name type="scientific">marine sediment metagenome</name>
    <dbReference type="NCBI Taxonomy" id="412755"/>
    <lineage>
        <taxon>unclassified sequences</taxon>
        <taxon>metagenomes</taxon>
        <taxon>ecological metagenomes</taxon>
    </lineage>
</organism>
<name>A0A0F9KZ03_9ZZZZ</name>
<dbReference type="SUPFAM" id="SSF56349">
    <property type="entry name" value="DNA breaking-rejoining enzymes"/>
    <property type="match status" value="1"/>
</dbReference>
<comment type="similarity">
    <text evidence="1">Belongs to the 'phage' integrase family.</text>
</comment>
<dbReference type="GO" id="GO:0006310">
    <property type="term" value="P:DNA recombination"/>
    <property type="evidence" value="ECO:0007669"/>
    <property type="project" value="UniProtKB-KW"/>
</dbReference>
<dbReference type="GO" id="GO:0015074">
    <property type="term" value="P:DNA integration"/>
    <property type="evidence" value="ECO:0007669"/>
    <property type="project" value="UniProtKB-KW"/>
</dbReference>
<reference evidence="7" key="1">
    <citation type="journal article" date="2015" name="Nature">
        <title>Complex archaea that bridge the gap between prokaryotes and eukaryotes.</title>
        <authorList>
            <person name="Spang A."/>
            <person name="Saw J.H."/>
            <person name="Jorgensen S.L."/>
            <person name="Zaremba-Niedzwiedzka K."/>
            <person name="Martijn J."/>
            <person name="Lind A.E."/>
            <person name="van Eijk R."/>
            <person name="Schleper C."/>
            <person name="Guy L."/>
            <person name="Ettema T.J."/>
        </authorList>
    </citation>
    <scope>NUCLEOTIDE SEQUENCE</scope>
</reference>
<dbReference type="InterPro" id="IPR011010">
    <property type="entry name" value="DNA_brk_join_enz"/>
</dbReference>
<dbReference type="InterPro" id="IPR002104">
    <property type="entry name" value="Integrase_catalytic"/>
</dbReference>
<feature type="domain" description="Core-binding (CB)" evidence="6">
    <location>
        <begin position="86"/>
        <end position="165"/>
    </location>
</feature>
<sequence length="397" mass="45206">MARRRYQRKGHLFLRGSRWVFRYRVDVIEDGVLKRVLKSFVIGSKPKDPRGKLPWYPSKKLAERSPEISTLLSEVNSPGYRARPSTSFAEFVELWKRRVLAQHKPSTRKSVESHIKAHLVPFFGPHNLRDIDSEMVQEYVSTLNCAPKTVKNSVGYFRMMWRSAKAWGYVTHDAVEEVVLPKQVRSQRFVFTLEEMRRIIQAAKPPYDTLFGLAAETGLRIGELLGLRVEDLDLDAGLVVVRQSIWEGEVQTPKTENAIRGFALSKKLAVQLHVFLQQWRPNRLNLLFANKNGNPLSARDVSVQVLHSLLAELGIKRASMHAFRHGNATMMDRIGVPMRVRQQRLGHADESMTRLYTHVASEDDRACADKLGESLFPACSHFNESDGGTKGKPVVVQ</sequence>
<evidence type="ECO:0000256" key="4">
    <source>
        <dbReference type="ARBA" id="ARBA00023172"/>
    </source>
</evidence>
<protein>
    <recommendedName>
        <fullName evidence="8">Tyr recombinase domain-containing protein</fullName>
    </recommendedName>
</protein>
<dbReference type="Pfam" id="PF00589">
    <property type="entry name" value="Phage_integrase"/>
    <property type="match status" value="1"/>
</dbReference>
<feature type="domain" description="Tyr recombinase" evidence="5">
    <location>
        <begin position="186"/>
        <end position="369"/>
    </location>
</feature>
<dbReference type="InterPro" id="IPR050090">
    <property type="entry name" value="Tyrosine_recombinase_XerCD"/>
</dbReference>
<dbReference type="InterPro" id="IPR044068">
    <property type="entry name" value="CB"/>
</dbReference>
<keyword evidence="2" id="KW-0229">DNA integration</keyword>
<dbReference type="PROSITE" id="PS51898">
    <property type="entry name" value="TYR_RECOMBINASE"/>
    <property type="match status" value="1"/>
</dbReference>
<comment type="caution">
    <text evidence="7">The sequence shown here is derived from an EMBL/GenBank/DDBJ whole genome shotgun (WGS) entry which is preliminary data.</text>
</comment>
<dbReference type="PANTHER" id="PTHR30349:SF64">
    <property type="entry name" value="PROPHAGE INTEGRASE INTD-RELATED"/>
    <property type="match status" value="1"/>
</dbReference>
<evidence type="ECO:0000313" key="7">
    <source>
        <dbReference type="EMBL" id="KKM79996.1"/>
    </source>
</evidence>
<dbReference type="GO" id="GO:0003677">
    <property type="term" value="F:DNA binding"/>
    <property type="evidence" value="ECO:0007669"/>
    <property type="project" value="UniProtKB-KW"/>
</dbReference>
<proteinExistence type="inferred from homology"/>
<evidence type="ECO:0000256" key="3">
    <source>
        <dbReference type="ARBA" id="ARBA00023125"/>
    </source>
</evidence>
<dbReference type="CDD" id="cd01189">
    <property type="entry name" value="INT_ICEBs1_C_like"/>
    <property type="match status" value="1"/>
</dbReference>
<dbReference type="PROSITE" id="PS51900">
    <property type="entry name" value="CB"/>
    <property type="match status" value="1"/>
</dbReference>
<dbReference type="PANTHER" id="PTHR30349">
    <property type="entry name" value="PHAGE INTEGRASE-RELATED"/>
    <property type="match status" value="1"/>
</dbReference>
<evidence type="ECO:0008006" key="8">
    <source>
        <dbReference type="Google" id="ProtNLM"/>
    </source>
</evidence>
<dbReference type="AlphaFoldDB" id="A0A0F9KZ03"/>
<evidence type="ECO:0000259" key="6">
    <source>
        <dbReference type="PROSITE" id="PS51900"/>
    </source>
</evidence>
<keyword evidence="3" id="KW-0238">DNA-binding</keyword>